<sequence length="401" mass="44105">MTIDFFARLPTMSRFGEITDLNAYQPLPADWTVFICDVRGSTRAVAEGRYKEVNMIGAATITAALNVAGEIEIPFVFGGDGASIAVPPTLAETTAQALSAVSALSQQAFNLELRVGAVPVTTITNAGYQVLVGRLALTQQVVQAVFSGGGISYAEQLIKDEVCAEERLIHPGDADAANLSGLECRWDTIPPAHGAALCLIVQASLRSDPIGSMTVYRSIIEAIEQIYGGDQAYHPLHYTMMQASAKPGRLWPEARLRGGDGRLAQLRYWAQIYGLNLGVRGYRWLQRLRGEDPWWDRYRQHVTAAADYRKYDDALRMIISGPDERHDQLLELLHSRFSAGDLVFGAHRSPEVMLTCLVFERMGRQIHFVDGADGGFTLAARDLKQRLRAINQSAELINNQG</sequence>
<dbReference type="AlphaFoldDB" id="A9WI60"/>
<dbReference type="EMBL" id="CP000909">
    <property type="protein sequence ID" value="ABY35751.1"/>
    <property type="molecule type" value="Genomic_DNA"/>
</dbReference>
<protein>
    <recommendedName>
        <fullName evidence="3">DUF3095 domain-containing protein</fullName>
    </recommendedName>
</protein>
<evidence type="ECO:0000313" key="2">
    <source>
        <dbReference type="Proteomes" id="UP000002008"/>
    </source>
</evidence>
<dbReference type="InParanoid" id="A9WI60"/>
<evidence type="ECO:0000313" key="1">
    <source>
        <dbReference type="EMBL" id="ABY35751.1"/>
    </source>
</evidence>
<dbReference type="PATRIC" id="fig|324602.8.peg.2868"/>
<dbReference type="Proteomes" id="UP000002008">
    <property type="component" value="Chromosome"/>
</dbReference>
<dbReference type="RefSeq" id="WP_012258404.1">
    <property type="nucleotide sequence ID" value="NC_010175.1"/>
</dbReference>
<dbReference type="EnsemblBacteria" id="ABY35751">
    <property type="protein sequence ID" value="ABY35751"/>
    <property type="gene ID" value="Caur_2545"/>
</dbReference>
<reference evidence="2" key="1">
    <citation type="journal article" date="2011" name="BMC Genomics">
        <title>Complete genome sequence of the filamentous anoxygenic phototrophic bacterium Chloroflexus aurantiacus.</title>
        <authorList>
            <person name="Tang K.H."/>
            <person name="Barry K."/>
            <person name="Chertkov O."/>
            <person name="Dalin E."/>
            <person name="Han C.S."/>
            <person name="Hauser L.J."/>
            <person name="Honchak B.M."/>
            <person name="Karbach L.E."/>
            <person name="Land M.L."/>
            <person name="Lapidus A."/>
            <person name="Larimer F.W."/>
            <person name="Mikhailova N."/>
            <person name="Pitluck S."/>
            <person name="Pierson B.K."/>
            <person name="Blankenship R.E."/>
        </authorList>
    </citation>
    <scope>NUCLEOTIDE SEQUENCE [LARGE SCALE GENOMIC DNA]</scope>
    <source>
        <strain evidence="2">ATCC 29366 / DSM 635 / J-10-fl</strain>
    </source>
</reference>
<dbReference type="InterPro" id="IPR021445">
    <property type="entry name" value="DUF3095"/>
</dbReference>
<dbReference type="KEGG" id="cau:Caur_2545"/>
<proteinExistence type="predicted"/>
<gene>
    <name evidence="1" type="ordered locus">Caur_2545</name>
</gene>
<dbReference type="Pfam" id="PF11294">
    <property type="entry name" value="DUF3095"/>
    <property type="match status" value="1"/>
</dbReference>
<accession>A9WI60</accession>
<dbReference type="HOGENOM" id="CLU_724956_0_0_0"/>
<keyword evidence="2" id="KW-1185">Reference proteome</keyword>
<organism evidence="1 2">
    <name type="scientific">Chloroflexus aurantiacus (strain ATCC 29366 / DSM 635 / J-10-fl)</name>
    <dbReference type="NCBI Taxonomy" id="324602"/>
    <lineage>
        <taxon>Bacteria</taxon>
        <taxon>Bacillati</taxon>
        <taxon>Chloroflexota</taxon>
        <taxon>Chloroflexia</taxon>
        <taxon>Chloroflexales</taxon>
        <taxon>Chloroflexineae</taxon>
        <taxon>Chloroflexaceae</taxon>
        <taxon>Chloroflexus</taxon>
    </lineage>
</organism>
<name>A9WI60_CHLAA</name>
<dbReference type="eggNOG" id="ENOG502Z8NV">
    <property type="taxonomic scope" value="Bacteria"/>
</dbReference>
<evidence type="ECO:0008006" key="3">
    <source>
        <dbReference type="Google" id="ProtNLM"/>
    </source>
</evidence>